<feature type="compositionally biased region" description="Basic residues" evidence="1">
    <location>
        <begin position="95"/>
        <end position="110"/>
    </location>
</feature>
<dbReference type="Proteomes" id="UP001295684">
    <property type="component" value="Unassembled WGS sequence"/>
</dbReference>
<dbReference type="EMBL" id="CAMPGE010012448">
    <property type="protein sequence ID" value="CAI2371213.1"/>
    <property type="molecule type" value="Genomic_DNA"/>
</dbReference>
<evidence type="ECO:0000313" key="2">
    <source>
        <dbReference type="EMBL" id="CAI2371213.1"/>
    </source>
</evidence>
<feature type="region of interest" description="Disordered" evidence="1">
    <location>
        <begin position="74"/>
        <end position="116"/>
    </location>
</feature>
<gene>
    <name evidence="2" type="ORF">ECRASSUSDP1_LOCUS12533</name>
</gene>
<feature type="region of interest" description="Disordered" evidence="1">
    <location>
        <begin position="245"/>
        <end position="268"/>
    </location>
</feature>
<feature type="compositionally biased region" description="Basic residues" evidence="1">
    <location>
        <begin position="12"/>
        <end position="22"/>
    </location>
</feature>
<organism evidence="2 3">
    <name type="scientific">Euplotes crassus</name>
    <dbReference type="NCBI Taxonomy" id="5936"/>
    <lineage>
        <taxon>Eukaryota</taxon>
        <taxon>Sar</taxon>
        <taxon>Alveolata</taxon>
        <taxon>Ciliophora</taxon>
        <taxon>Intramacronucleata</taxon>
        <taxon>Spirotrichea</taxon>
        <taxon>Hypotrichia</taxon>
        <taxon>Euplotida</taxon>
        <taxon>Euplotidae</taxon>
        <taxon>Moneuplotes</taxon>
    </lineage>
</organism>
<sequence>MSSTKLQASLLNRRKRKLKKKRVPPMTVIIKNTTNLIINNNPAQKTPKKTLNVFPNMIINKYERQRERSIDLPKFSHFKKTHNDNTFRPQDKPKIHSLNRQKTAPRKSKQSSKFFQKEATKIPDFEPYKNINQNNTEKKSEEVYLFNSVLNPGKVVLKNCVNPIGNLTQPISIDEIMTLQKKIKEIRNCQLQNLKFRINTIKVPKHRFFPKKKCRRSRQRKNRKLMQPQELKITNMNLTFTKSPEKSKITHNPAEGPNITSNDSQSNMSTAWNAQKSSKSLTKKTIYSKINNNVVQVEDGSSCRSYNTGGQAASEVKGGTRRVRHTAYSHYKHERGGSKSFRRQRRPKTGKCRIE</sequence>
<reference evidence="2" key="1">
    <citation type="submission" date="2023-07" db="EMBL/GenBank/DDBJ databases">
        <authorList>
            <consortium name="AG Swart"/>
            <person name="Singh M."/>
            <person name="Singh A."/>
            <person name="Seah K."/>
            <person name="Emmerich C."/>
        </authorList>
    </citation>
    <scope>NUCLEOTIDE SEQUENCE</scope>
    <source>
        <strain evidence="2">DP1</strain>
    </source>
</reference>
<feature type="compositionally biased region" description="Basic and acidic residues" evidence="1">
    <location>
        <begin position="81"/>
        <end position="94"/>
    </location>
</feature>
<protein>
    <submittedName>
        <fullName evidence="2">Uncharacterized protein</fullName>
    </submittedName>
</protein>
<evidence type="ECO:0000256" key="1">
    <source>
        <dbReference type="SAM" id="MobiDB-lite"/>
    </source>
</evidence>
<dbReference type="AlphaFoldDB" id="A0AAD1UKT6"/>
<feature type="region of interest" description="Disordered" evidence="1">
    <location>
        <begin position="328"/>
        <end position="355"/>
    </location>
</feature>
<feature type="region of interest" description="Disordered" evidence="1">
    <location>
        <begin position="1"/>
        <end position="22"/>
    </location>
</feature>
<evidence type="ECO:0000313" key="3">
    <source>
        <dbReference type="Proteomes" id="UP001295684"/>
    </source>
</evidence>
<accession>A0AAD1UKT6</accession>
<feature type="compositionally biased region" description="Polar residues" evidence="1">
    <location>
        <begin position="258"/>
        <end position="268"/>
    </location>
</feature>
<feature type="compositionally biased region" description="Basic residues" evidence="1">
    <location>
        <begin position="340"/>
        <end position="355"/>
    </location>
</feature>
<name>A0AAD1UKT6_EUPCR</name>
<proteinExistence type="predicted"/>
<keyword evidence="3" id="KW-1185">Reference proteome</keyword>
<comment type="caution">
    <text evidence="2">The sequence shown here is derived from an EMBL/GenBank/DDBJ whole genome shotgun (WGS) entry which is preliminary data.</text>
</comment>